<dbReference type="EMBL" id="CM016553">
    <property type="protein sequence ID" value="TKW31327.1"/>
    <property type="molecule type" value="Genomic_DNA"/>
</dbReference>
<dbReference type="InterPro" id="IPR003614">
    <property type="entry name" value="Knottins"/>
</dbReference>
<dbReference type="Gene3D" id="3.30.30.10">
    <property type="entry name" value="Knottin, scorpion toxin-like"/>
    <property type="match status" value="1"/>
</dbReference>
<feature type="domain" description="Knottins-like" evidence="4">
    <location>
        <begin position="34"/>
        <end position="79"/>
    </location>
</feature>
<evidence type="ECO:0000313" key="5">
    <source>
        <dbReference type="EMBL" id="TKW31327.1"/>
    </source>
</evidence>
<sequence>MDLSPKFFALLVVMVLLLGSNEMQGPVRVAVARQCQSQSHRYKGPCVHDTNCASVCQTEGFTRGKCVGFRGRCFCLKAC</sequence>
<protein>
    <recommendedName>
        <fullName evidence="4">Knottins-like domain-containing protein</fullName>
    </recommendedName>
</protein>
<dbReference type="PROSITE" id="PS00940">
    <property type="entry name" value="GAMMA_THIONIN"/>
    <property type="match status" value="1"/>
</dbReference>
<reference evidence="5" key="1">
    <citation type="submission" date="2019-03" db="EMBL/GenBank/DDBJ databases">
        <title>WGS assembly of Setaria viridis.</title>
        <authorList>
            <person name="Huang P."/>
            <person name="Jenkins J."/>
            <person name="Grimwood J."/>
            <person name="Barry K."/>
            <person name="Healey A."/>
            <person name="Mamidi S."/>
            <person name="Sreedasyam A."/>
            <person name="Shu S."/>
            <person name="Feldman M."/>
            <person name="Wu J."/>
            <person name="Yu Y."/>
            <person name="Chen C."/>
            <person name="Johnson J."/>
            <person name="Rokhsar D."/>
            <person name="Baxter I."/>
            <person name="Schmutz J."/>
            <person name="Brutnell T."/>
            <person name="Kellogg E."/>
        </authorList>
    </citation>
    <scope>NUCLEOTIDE SEQUENCE [LARGE SCALE GENOMIC DNA]</scope>
</reference>
<dbReference type="GO" id="GO:0006952">
    <property type="term" value="P:defense response"/>
    <property type="evidence" value="ECO:0007669"/>
    <property type="project" value="InterPro"/>
</dbReference>
<keyword evidence="2" id="KW-1015">Disulfide bond</keyword>
<proteinExistence type="predicted"/>
<dbReference type="OMA" id="GSNEMQG"/>
<organism evidence="5 6">
    <name type="scientific">Setaria viridis</name>
    <name type="common">Green bristlegrass</name>
    <name type="synonym">Setaria italica subsp. viridis</name>
    <dbReference type="NCBI Taxonomy" id="4556"/>
    <lineage>
        <taxon>Eukaryota</taxon>
        <taxon>Viridiplantae</taxon>
        <taxon>Streptophyta</taxon>
        <taxon>Embryophyta</taxon>
        <taxon>Tracheophyta</taxon>
        <taxon>Spermatophyta</taxon>
        <taxon>Magnoliopsida</taxon>
        <taxon>Liliopsida</taxon>
        <taxon>Poales</taxon>
        <taxon>Poaceae</taxon>
        <taxon>PACMAD clade</taxon>
        <taxon>Panicoideae</taxon>
        <taxon>Panicodae</taxon>
        <taxon>Paniceae</taxon>
        <taxon>Cenchrinae</taxon>
        <taxon>Setaria</taxon>
    </lineage>
</organism>
<evidence type="ECO:0000256" key="1">
    <source>
        <dbReference type="ARBA" id="ARBA00022729"/>
    </source>
</evidence>
<dbReference type="CDD" id="cd00107">
    <property type="entry name" value="Knot1"/>
    <property type="match status" value="1"/>
</dbReference>
<dbReference type="PANTHER" id="PTHR33147">
    <property type="entry name" value="DEFENSIN-LIKE PROTEIN 1"/>
    <property type="match status" value="1"/>
</dbReference>
<dbReference type="SUPFAM" id="SSF57095">
    <property type="entry name" value="Scorpion toxin-like"/>
    <property type="match status" value="1"/>
</dbReference>
<name>A0A4U6W1U2_SETVI</name>
<dbReference type="InterPro" id="IPR008176">
    <property type="entry name" value="Defensin_plant"/>
</dbReference>
<evidence type="ECO:0000256" key="3">
    <source>
        <dbReference type="SAM" id="SignalP"/>
    </source>
</evidence>
<accession>A0A4U6W1U2</accession>
<feature type="signal peptide" evidence="3">
    <location>
        <begin position="1"/>
        <end position="23"/>
    </location>
</feature>
<feature type="chain" id="PRO_5020925353" description="Knottins-like domain-containing protein" evidence="3">
    <location>
        <begin position="24"/>
        <end position="79"/>
    </location>
</feature>
<dbReference type="PANTHER" id="PTHR33147:SF120">
    <property type="entry name" value="KNOTTIN SCORPION TOXIN-LIKE DOMAIN-CONTAINING PROTEIN"/>
    <property type="match status" value="1"/>
</dbReference>
<dbReference type="AlphaFoldDB" id="A0A4U6W1U2"/>
<evidence type="ECO:0000259" key="4">
    <source>
        <dbReference type="SMART" id="SM00505"/>
    </source>
</evidence>
<gene>
    <name evidence="5" type="ORF">SEVIR_2G098300v2</name>
</gene>
<dbReference type="PRINTS" id="PR00288">
    <property type="entry name" value="PUROTHIONIN"/>
</dbReference>
<keyword evidence="6" id="KW-1185">Reference proteome</keyword>
<evidence type="ECO:0000313" key="6">
    <source>
        <dbReference type="Proteomes" id="UP000298652"/>
    </source>
</evidence>
<keyword evidence="1 3" id="KW-0732">Signal</keyword>
<dbReference type="Proteomes" id="UP000298652">
    <property type="component" value="Chromosome 2"/>
</dbReference>
<dbReference type="Gramene" id="TKW31327">
    <property type="protein sequence ID" value="TKW31327"/>
    <property type="gene ID" value="SEVIR_2G098300v2"/>
</dbReference>
<dbReference type="SMART" id="SM00505">
    <property type="entry name" value="Knot1"/>
    <property type="match status" value="1"/>
</dbReference>
<dbReference type="Pfam" id="PF00304">
    <property type="entry name" value="Gamma-thionin"/>
    <property type="match status" value="1"/>
</dbReference>
<dbReference type="InterPro" id="IPR036574">
    <property type="entry name" value="Scorpion_toxin-like_sf"/>
</dbReference>
<evidence type="ECO:0000256" key="2">
    <source>
        <dbReference type="ARBA" id="ARBA00023157"/>
    </source>
</evidence>